<protein>
    <submittedName>
        <fullName evidence="2">NAD(P)/FAD-dependent oxidoreductase</fullName>
    </submittedName>
</protein>
<keyword evidence="3" id="KW-1185">Reference proteome</keyword>
<sequence length="380" mass="42349">MKKVVIIGGGTAGTMMANALAKGMGEKLKNGDVSVTMISDKKEHLYQPGLLYIPFGLKTEEEIIRPVKEVVSPLIDIVFDEATQFSTEQKQVKTKSGKTFSYDYLIIATGSRPAVEEVPGLEEAGHIFYTLDGAKKLQKAMEEFEGGNVVMAVGLPHKCPVAPLEFTMMFDDWAREKGIREKTNITYCYPLQKPYGTESVAKLATKEYTERNINIETFFMIDHVDAEKKEVVALDDTRVPFDLLVMIPPHKGADVTVKSSLTDNDEGWLPTDRQYLNHVDHDNIFVIGDATNLPISKAGSTAHFEVEILAENLISMIDGGQANKRYNGKVFCFIETGLHKATYIAFNYEQPPKPVTPSKAVHWAKLSYNNAHWINLKGIL</sequence>
<dbReference type="PRINTS" id="PR00368">
    <property type="entry name" value="FADPNR"/>
</dbReference>
<comment type="caution">
    <text evidence="2">The sequence shown here is derived from an EMBL/GenBank/DDBJ whole genome shotgun (WGS) entry which is preliminary data.</text>
</comment>
<accession>A0ABT5VD90</accession>
<gene>
    <name evidence="2" type="ORF">N7Z68_08470</name>
</gene>
<evidence type="ECO:0000313" key="3">
    <source>
        <dbReference type="Proteomes" id="UP001148125"/>
    </source>
</evidence>
<dbReference type="RefSeq" id="WP_275118036.1">
    <property type="nucleotide sequence ID" value="NZ_JAOTPO010000004.1"/>
</dbReference>
<dbReference type="Pfam" id="PF07992">
    <property type="entry name" value="Pyr_redox_2"/>
    <property type="match status" value="1"/>
</dbReference>
<proteinExistence type="predicted"/>
<dbReference type="Gene3D" id="3.50.50.60">
    <property type="entry name" value="FAD/NAD(P)-binding domain"/>
    <property type="match status" value="2"/>
</dbReference>
<dbReference type="PANTHER" id="PTHR43755">
    <property type="match status" value="1"/>
</dbReference>
<dbReference type="InterPro" id="IPR036188">
    <property type="entry name" value="FAD/NAD-bd_sf"/>
</dbReference>
<evidence type="ECO:0000259" key="1">
    <source>
        <dbReference type="Pfam" id="PF07992"/>
    </source>
</evidence>
<evidence type="ECO:0000313" key="2">
    <source>
        <dbReference type="EMBL" id="MDE5413419.1"/>
    </source>
</evidence>
<reference evidence="2" key="1">
    <citation type="submission" date="2024-05" db="EMBL/GenBank/DDBJ databases">
        <title>Alkalihalobacillus sp. strain MEB203 novel alkaliphilic bacterium from Lonar Lake, India.</title>
        <authorList>
            <person name="Joshi A."/>
            <person name="Thite S."/>
            <person name="Mengade P."/>
        </authorList>
    </citation>
    <scope>NUCLEOTIDE SEQUENCE</scope>
    <source>
        <strain evidence="2">MEB 203</strain>
    </source>
</reference>
<dbReference type="PANTHER" id="PTHR43755:SF1">
    <property type="entry name" value="FAD-DEPENDENT PYRIDINE NUCLEOTIDE-DISULPHIDE OXIDOREDUCTASE"/>
    <property type="match status" value="1"/>
</dbReference>
<organism evidence="2 3">
    <name type="scientific">Alkalihalobacterium chitinilyticum</name>
    <dbReference type="NCBI Taxonomy" id="2980103"/>
    <lineage>
        <taxon>Bacteria</taxon>
        <taxon>Bacillati</taxon>
        <taxon>Bacillota</taxon>
        <taxon>Bacilli</taxon>
        <taxon>Bacillales</taxon>
        <taxon>Bacillaceae</taxon>
        <taxon>Alkalihalobacterium</taxon>
    </lineage>
</organism>
<dbReference type="InterPro" id="IPR023753">
    <property type="entry name" value="FAD/NAD-binding_dom"/>
</dbReference>
<feature type="domain" description="FAD/NAD(P)-binding" evidence="1">
    <location>
        <begin position="2"/>
        <end position="292"/>
    </location>
</feature>
<dbReference type="SUPFAM" id="SSF51905">
    <property type="entry name" value="FAD/NAD(P)-binding domain"/>
    <property type="match status" value="2"/>
</dbReference>
<dbReference type="EMBL" id="JAOTPO010000004">
    <property type="protein sequence ID" value="MDE5413419.1"/>
    <property type="molecule type" value="Genomic_DNA"/>
</dbReference>
<dbReference type="Proteomes" id="UP001148125">
    <property type="component" value="Unassembled WGS sequence"/>
</dbReference>
<dbReference type="InterPro" id="IPR052541">
    <property type="entry name" value="SQRD"/>
</dbReference>
<name>A0ABT5VD90_9BACI</name>